<dbReference type="InterPro" id="IPR027417">
    <property type="entry name" value="P-loop_NTPase"/>
</dbReference>
<feature type="compositionally biased region" description="Basic and acidic residues" evidence="1">
    <location>
        <begin position="412"/>
        <end position="423"/>
    </location>
</feature>
<dbReference type="CDD" id="cd19481">
    <property type="entry name" value="RecA-like_protease"/>
    <property type="match status" value="1"/>
</dbReference>
<dbReference type="PANTHER" id="PTHR46411:SF2">
    <property type="entry name" value="AAA+ ATPASE DOMAIN-CONTAINING PROTEIN"/>
    <property type="match status" value="1"/>
</dbReference>
<evidence type="ECO:0000259" key="2">
    <source>
        <dbReference type="SMART" id="SM00382"/>
    </source>
</evidence>
<feature type="compositionally biased region" description="Low complexity" evidence="1">
    <location>
        <begin position="1160"/>
        <end position="1177"/>
    </location>
</feature>
<feature type="compositionally biased region" description="Polar residues" evidence="1">
    <location>
        <begin position="329"/>
        <end position="338"/>
    </location>
</feature>
<feature type="compositionally biased region" description="Basic and acidic residues" evidence="1">
    <location>
        <begin position="1220"/>
        <end position="1233"/>
    </location>
</feature>
<accession>A0A8H3J393</accession>
<dbReference type="SUPFAM" id="SSF52540">
    <property type="entry name" value="P-loop containing nucleoside triphosphate hydrolases"/>
    <property type="match status" value="1"/>
</dbReference>
<dbReference type="Pfam" id="PF23232">
    <property type="entry name" value="AAA_lid_13"/>
    <property type="match status" value="1"/>
</dbReference>
<feature type="compositionally biased region" description="Basic and acidic residues" evidence="1">
    <location>
        <begin position="146"/>
        <end position="159"/>
    </location>
</feature>
<dbReference type="InterPro" id="IPR003593">
    <property type="entry name" value="AAA+_ATPase"/>
</dbReference>
<evidence type="ECO:0000313" key="4">
    <source>
        <dbReference type="Proteomes" id="UP000664521"/>
    </source>
</evidence>
<dbReference type="Pfam" id="PF22942">
    <property type="entry name" value="DUF7025"/>
    <property type="match status" value="1"/>
</dbReference>
<protein>
    <recommendedName>
        <fullName evidence="2">AAA+ ATPase domain-containing protein</fullName>
    </recommendedName>
</protein>
<keyword evidence="4" id="KW-1185">Reference proteome</keyword>
<organism evidence="3 4">
    <name type="scientific">Heterodermia speciosa</name>
    <dbReference type="NCBI Taxonomy" id="116794"/>
    <lineage>
        <taxon>Eukaryota</taxon>
        <taxon>Fungi</taxon>
        <taxon>Dikarya</taxon>
        <taxon>Ascomycota</taxon>
        <taxon>Pezizomycotina</taxon>
        <taxon>Lecanoromycetes</taxon>
        <taxon>OSLEUM clade</taxon>
        <taxon>Lecanoromycetidae</taxon>
        <taxon>Caliciales</taxon>
        <taxon>Physciaceae</taxon>
        <taxon>Heterodermia</taxon>
    </lineage>
</organism>
<sequence length="1410" mass="156693">MTTEVETALQSPQDAPKIEITNPNDAKTDKSELSDPQIDRKEPTLDTLTNGENHAVSPVSHNDTASSASAHAESEAPNGEVSPEDGNAQTVQAKNEVGEDGETPGTVVGDTQTKKDVADALNVGDQPVAGDTGSTDGTTNDVGQDPAHKEEKKDAHDAGEGEDAVSVGSSCFDEVNYKYTYDKQLEERIKKAPTRVRQFADYIKLMEDRMEAMEAQLLKLNPKPAEPEPDPEPVPEPQPESVVEETPPPPPKRQLTLDIAHMKWSEFSGVEDTTQSHIIEVLIGDPDHLNPPPRKKKSKTLEEKKEKSDEKKEKQEEKEDSKEKDSKAPGTTTQTRPSIMQEKRSIMPERISINSDLLLKVLKDITSTEYQGPLVILRPFKLLLHWEPEIRQRLKTLEERWEVIDAQKAKEQQEELAEKEKSRLAAGTKDPNSDVGSAADGISEAPVKDIGEPADVSNRLEKNDISREASKENDAVKSPDSTKGDIAKTEPQPVSLSENKDDPADDITLIDGKPALKRLRLLVKFMDEEIFAPLAELKNSKGPKQVYFADLYHLFPPGEEVVEMVGSRTENEAQVYRILQCTGGRRYNDAETLKQEDESLEFKPQERCSPFVISCVHVDYNGTELGPVTSTFTIKEFVGQRSTSTLPVVPWLFLAVSSAPSAPSLRQRLKERGNRFLELAAVSHKDYTGPTIEPREDIDSQVIVDFGSTFQLNPDWMPTLDVHYPSASDSRETAAHNPNDTPVEVVKGEVLDCYNYMTYWMHEDASIDQTRMKDYIADRAIFRRDRPVVLKASKDSVELDAEDRILLPSRVFGFVLRSRTWAALSINLVKDRAVRPDGFNQLVLPRGHKELVQALVETHSRESRSSERPAESGPKFDLVKGKGKGLIILCHGVPGVGKTSTAECIADYTKRPLFPITCGDIGETASSVETNLAKHFQLAHRWGCVLLLDEADVFMAKRVLGSANDIQRNSLVSVFLRVLEYYSGILFLTTNRVGTFDPAFKSRIHISLYYPPLDRTATISIWKVNMTRLRTSNKEYEIDEDGIIQYAEEHFDTNNRDGRWNGRQIRNAFQTAVALAEFEANNYVSRSNVSHARGPAFALKPQVAVRHFEQVARAATMFDHYLKEVHGGQTDADLARKKAERKDDFDQQPIAQMAPPPSRRPAQYQQQQQQQQTPRQLQPQLYSANNGYPRAAPAPVFEERAPSPYAAADAYGVPTPTPRRSIDHRRPDPRLHTPVDNNGGYDGFDDPATSSRAAYIRQQPAGTPILQQDPDRTTRYSTPSRGAPPPPSDDRFQPLTRTMTFEPEERYQTNGRAAPASNPNSNLNRSMTFVEPEDRGGGAGVGGGAGAGGAIERGNGGIGRQHEDYAYRTEYHHSRSDSRFGDEKGVSVRQYQVDTSSFHVDPAGGAGGGY</sequence>
<dbReference type="SMART" id="SM00382">
    <property type="entry name" value="AAA"/>
    <property type="match status" value="1"/>
</dbReference>
<dbReference type="InterPro" id="IPR054289">
    <property type="entry name" value="DUF7025"/>
</dbReference>
<feature type="compositionally biased region" description="Basic and acidic residues" evidence="1">
    <location>
        <begin position="299"/>
        <end position="327"/>
    </location>
</feature>
<feature type="compositionally biased region" description="Polar residues" evidence="1">
    <location>
        <begin position="1"/>
        <end position="13"/>
    </location>
</feature>
<feature type="region of interest" description="Disordered" evidence="1">
    <location>
        <begin position="1128"/>
        <end position="1177"/>
    </location>
</feature>
<feature type="compositionally biased region" description="Basic and acidic residues" evidence="1">
    <location>
        <begin position="458"/>
        <end position="488"/>
    </location>
</feature>
<gene>
    <name evidence="3" type="ORF">HETSPECPRED_002091</name>
</gene>
<name>A0A8H3J393_9LECA</name>
<dbReference type="EMBL" id="CAJPDS010000140">
    <property type="protein sequence ID" value="CAF9939894.1"/>
    <property type="molecule type" value="Genomic_DNA"/>
</dbReference>
<dbReference type="GO" id="GO:0016887">
    <property type="term" value="F:ATP hydrolysis activity"/>
    <property type="evidence" value="ECO:0007669"/>
    <property type="project" value="InterPro"/>
</dbReference>
<feature type="compositionally biased region" description="Low complexity" evidence="1">
    <location>
        <begin position="130"/>
        <end position="143"/>
    </location>
</feature>
<feature type="region of interest" description="Disordered" evidence="1">
    <location>
        <begin position="215"/>
        <end position="257"/>
    </location>
</feature>
<dbReference type="Proteomes" id="UP000664521">
    <property type="component" value="Unassembled WGS sequence"/>
</dbReference>
<feature type="region of interest" description="Disordered" evidence="1">
    <location>
        <begin position="1"/>
        <end position="169"/>
    </location>
</feature>
<feature type="region of interest" description="Disordered" evidence="1">
    <location>
        <begin position="412"/>
        <end position="506"/>
    </location>
</feature>
<reference evidence="3" key="1">
    <citation type="submission" date="2021-03" db="EMBL/GenBank/DDBJ databases">
        <authorList>
            <person name="Tagirdzhanova G."/>
        </authorList>
    </citation>
    <scope>NUCLEOTIDE SEQUENCE</scope>
</reference>
<feature type="compositionally biased region" description="Basic and acidic residues" evidence="1">
    <location>
        <begin position="26"/>
        <end position="44"/>
    </location>
</feature>
<feature type="region of interest" description="Disordered" evidence="1">
    <location>
        <begin position="282"/>
        <end position="343"/>
    </location>
</feature>
<dbReference type="InterPro" id="IPR056599">
    <property type="entry name" value="AAA_lid_fung"/>
</dbReference>
<feature type="compositionally biased region" description="Basic and acidic residues" evidence="1">
    <location>
        <begin position="1133"/>
        <end position="1145"/>
    </location>
</feature>
<dbReference type="GO" id="GO:0005524">
    <property type="term" value="F:ATP binding"/>
    <property type="evidence" value="ECO:0007669"/>
    <property type="project" value="InterPro"/>
</dbReference>
<evidence type="ECO:0000313" key="3">
    <source>
        <dbReference type="EMBL" id="CAF9939894.1"/>
    </source>
</evidence>
<feature type="domain" description="AAA+ ATPase" evidence="2">
    <location>
        <begin position="884"/>
        <end position="1014"/>
    </location>
</feature>
<proteinExistence type="predicted"/>
<comment type="caution">
    <text evidence="3">The sequence shown here is derived from an EMBL/GenBank/DDBJ whole genome shotgun (WGS) entry which is preliminary data.</text>
</comment>
<feature type="region of interest" description="Disordered" evidence="1">
    <location>
        <begin position="1205"/>
        <end position="1294"/>
    </location>
</feature>
<dbReference type="Pfam" id="PF00004">
    <property type="entry name" value="AAA"/>
    <property type="match status" value="1"/>
</dbReference>
<dbReference type="InterPro" id="IPR003959">
    <property type="entry name" value="ATPase_AAA_core"/>
</dbReference>
<evidence type="ECO:0000256" key="1">
    <source>
        <dbReference type="SAM" id="MobiDB-lite"/>
    </source>
</evidence>
<dbReference type="Gene3D" id="3.40.50.300">
    <property type="entry name" value="P-loop containing nucleotide triphosphate hydrolases"/>
    <property type="match status" value="1"/>
</dbReference>
<dbReference type="OrthoDB" id="10042665at2759"/>
<dbReference type="PANTHER" id="PTHR46411">
    <property type="entry name" value="FAMILY ATPASE, PUTATIVE-RELATED"/>
    <property type="match status" value="1"/>
</dbReference>